<dbReference type="Pfam" id="PF00583">
    <property type="entry name" value="Acetyltransf_1"/>
    <property type="match status" value="1"/>
</dbReference>
<dbReference type="EMBL" id="SAXU01000001">
    <property type="protein sequence ID" value="TXJ20766.1"/>
    <property type="molecule type" value="Genomic_DNA"/>
</dbReference>
<dbReference type="Gene3D" id="3.40.630.30">
    <property type="match status" value="1"/>
</dbReference>
<dbReference type="CDD" id="cd04301">
    <property type="entry name" value="NAT_SF"/>
    <property type="match status" value="1"/>
</dbReference>
<reference evidence="2 3" key="1">
    <citation type="journal article" date="1992" name="Lakartidningen">
        <title>[Penicillin V and not amoxicillin is the first choice preparation in acute otitis].</title>
        <authorList>
            <person name="Kamme C."/>
            <person name="Lundgren K."/>
            <person name="Prellner K."/>
        </authorList>
    </citation>
    <scope>NUCLEOTIDE SEQUENCE [LARGE SCALE GENOMIC DNA]</scope>
    <source>
        <strain evidence="2 3">513A</strain>
    </source>
</reference>
<proteinExistence type="predicted"/>
<dbReference type="SUPFAM" id="SSF55729">
    <property type="entry name" value="Acyl-CoA N-acyltransferases (Nat)"/>
    <property type="match status" value="1"/>
</dbReference>
<sequence length="249" mass="29307">MNEYINLNLENIESEHICCAISDKKHQEGVRLKKEWLKERIKEGHIFRKLKGRGKVFIEYAPLEKSFCPVIGNNFIYIYCLWVAGSFKGKGYGKELLQYAIEDAKKQNKNGLCVISSKKKKPYLSEKKFFEKFGFKTVDNIGEYQLLSLNFKKEIPHFNETAKQMKIKNKDLTIYYSYECPFIENCINEVKEFAKENKIKLNLEKVDTIEKAKNLPCVFNNWAVFYNGEYISNLLLNKNMAEKLFKEKI</sequence>
<evidence type="ECO:0000313" key="3">
    <source>
        <dbReference type="Proteomes" id="UP000324638"/>
    </source>
</evidence>
<dbReference type="InterPro" id="IPR000182">
    <property type="entry name" value="GNAT_dom"/>
</dbReference>
<protein>
    <submittedName>
        <fullName evidence="2">GNAT family N-acetyltransferase</fullName>
    </submittedName>
</protein>
<dbReference type="AlphaFoldDB" id="A0A5C8D6B8"/>
<dbReference type="Pfam" id="PF14268">
    <property type="entry name" value="YoaP"/>
    <property type="match status" value="1"/>
</dbReference>
<dbReference type="InterPro" id="IPR016181">
    <property type="entry name" value="Acyl_CoA_acyltransferase"/>
</dbReference>
<organism evidence="2 3">
    <name type="scientific">Brachyspira aalborgi</name>
    <dbReference type="NCBI Taxonomy" id="29522"/>
    <lineage>
        <taxon>Bacteria</taxon>
        <taxon>Pseudomonadati</taxon>
        <taxon>Spirochaetota</taxon>
        <taxon>Spirochaetia</taxon>
        <taxon>Brachyspirales</taxon>
        <taxon>Brachyspiraceae</taxon>
        <taxon>Brachyspira</taxon>
    </lineage>
</organism>
<dbReference type="InterPro" id="IPR025685">
    <property type="entry name" value="YoaP-like_dom"/>
</dbReference>
<gene>
    <name evidence="2" type="ORF">EPJ79_06405</name>
</gene>
<evidence type="ECO:0000313" key="2">
    <source>
        <dbReference type="EMBL" id="TXJ20766.1"/>
    </source>
</evidence>
<comment type="caution">
    <text evidence="2">The sequence shown here is derived from an EMBL/GenBank/DDBJ whole genome shotgun (WGS) entry which is preliminary data.</text>
</comment>
<name>A0A5C8D6B8_9SPIR</name>
<feature type="domain" description="N-acetyltransferase" evidence="1">
    <location>
        <begin position="5"/>
        <end position="156"/>
    </location>
</feature>
<evidence type="ECO:0000259" key="1">
    <source>
        <dbReference type="PROSITE" id="PS51186"/>
    </source>
</evidence>
<dbReference type="PROSITE" id="PS51186">
    <property type="entry name" value="GNAT"/>
    <property type="match status" value="1"/>
</dbReference>
<accession>A0A5C8D6B8</accession>
<dbReference type="RefSeq" id="WP_147738866.1">
    <property type="nucleotide sequence ID" value="NZ_SAXU01000001.1"/>
</dbReference>
<dbReference type="Proteomes" id="UP000324638">
    <property type="component" value="Unassembled WGS sequence"/>
</dbReference>
<dbReference type="GO" id="GO:0016747">
    <property type="term" value="F:acyltransferase activity, transferring groups other than amino-acyl groups"/>
    <property type="evidence" value="ECO:0007669"/>
    <property type="project" value="InterPro"/>
</dbReference>
<keyword evidence="2" id="KW-0808">Transferase</keyword>